<dbReference type="CDD" id="cd00265">
    <property type="entry name" value="MADS_MEF2_like"/>
    <property type="match status" value="1"/>
</dbReference>
<evidence type="ECO:0000259" key="9">
    <source>
        <dbReference type="PROSITE" id="PS50066"/>
    </source>
</evidence>
<evidence type="ECO:0000256" key="6">
    <source>
        <dbReference type="ARBA" id="ARBA00023242"/>
    </source>
</evidence>
<sequence>MGRVKLEIKRIENNTNRQVTFSKRRNGLIKKAYELSILCDIDIALIMFSPSGRLSHFSGKKRIEDVFSRYVNLPDPEREHDIQNKEYLIRTLQQLRSENDIALQLANPTAINNDIEDLQQEVGRLQQQLQMAEEQIRKLILVLSLSMQKNRAYEPDPLRITSMKELESCEKNLVDTLTRVVQRKEYLLSNHMSSYDPSSIQQAMPSSYENEVVGWLPDGHGHGHGGHNQAQMFDASAPLNQLRDISSTMFDPMLQGTSSSAGQHSIGDCHVSNPTGENFPAWHQAYVSAGLHSSPISPSIYSQIQVFIQHGIMGSEHTTEVLPHEQIEIPMNGGSHVQADNEGANYDNKIPQLNGH</sequence>
<dbReference type="GO" id="GO:0046983">
    <property type="term" value="F:protein dimerization activity"/>
    <property type="evidence" value="ECO:0007669"/>
    <property type="project" value="InterPro"/>
</dbReference>
<gene>
    <name evidence="10" type="ORF">EZV62_022031</name>
</gene>
<dbReference type="InterPro" id="IPR033896">
    <property type="entry name" value="MEF2-like_N"/>
</dbReference>
<dbReference type="InterPro" id="IPR050142">
    <property type="entry name" value="MADS-box/MEF2_TF"/>
</dbReference>
<accession>A0A5C7H8L6</accession>
<evidence type="ECO:0000313" key="11">
    <source>
        <dbReference type="Proteomes" id="UP000323000"/>
    </source>
</evidence>
<dbReference type="GO" id="GO:0000977">
    <property type="term" value="F:RNA polymerase II transcription regulatory region sequence-specific DNA binding"/>
    <property type="evidence" value="ECO:0007669"/>
    <property type="project" value="InterPro"/>
</dbReference>
<name>A0A5C7H8L6_9ROSI</name>
<dbReference type="GO" id="GO:0080092">
    <property type="term" value="P:regulation of pollen tube growth"/>
    <property type="evidence" value="ECO:0007669"/>
    <property type="project" value="UniProtKB-ARBA"/>
</dbReference>
<dbReference type="AlphaFoldDB" id="A0A5C7H8L6"/>
<keyword evidence="11" id="KW-1185">Reference proteome</keyword>
<evidence type="ECO:0000256" key="8">
    <source>
        <dbReference type="SAM" id="MobiDB-lite"/>
    </source>
</evidence>
<evidence type="ECO:0000256" key="7">
    <source>
        <dbReference type="SAM" id="Coils"/>
    </source>
</evidence>
<dbReference type="FunFam" id="3.40.1810.10:FF:000014">
    <property type="entry name" value="MADS-box transcription factor 41"/>
    <property type="match status" value="1"/>
</dbReference>
<evidence type="ECO:0000256" key="5">
    <source>
        <dbReference type="ARBA" id="ARBA00023163"/>
    </source>
</evidence>
<feature type="domain" description="MADS-box" evidence="9">
    <location>
        <begin position="1"/>
        <end position="61"/>
    </location>
</feature>
<evidence type="ECO:0000313" key="10">
    <source>
        <dbReference type="EMBL" id="TXG52862.1"/>
    </source>
</evidence>
<protein>
    <recommendedName>
        <fullName evidence="9">MADS-box domain-containing protein</fullName>
    </recommendedName>
</protein>
<dbReference type="SUPFAM" id="SSF55455">
    <property type="entry name" value="SRF-like"/>
    <property type="match status" value="1"/>
</dbReference>
<evidence type="ECO:0000256" key="2">
    <source>
        <dbReference type="ARBA" id="ARBA00023015"/>
    </source>
</evidence>
<dbReference type="Proteomes" id="UP000323000">
    <property type="component" value="Chromosome 10"/>
</dbReference>
<dbReference type="GO" id="GO:0010152">
    <property type="term" value="P:pollen maturation"/>
    <property type="evidence" value="ECO:0007669"/>
    <property type="project" value="UniProtKB-ARBA"/>
</dbReference>
<organism evidence="10 11">
    <name type="scientific">Acer yangbiense</name>
    <dbReference type="NCBI Taxonomy" id="1000413"/>
    <lineage>
        <taxon>Eukaryota</taxon>
        <taxon>Viridiplantae</taxon>
        <taxon>Streptophyta</taxon>
        <taxon>Embryophyta</taxon>
        <taxon>Tracheophyta</taxon>
        <taxon>Spermatophyta</taxon>
        <taxon>Magnoliopsida</taxon>
        <taxon>eudicotyledons</taxon>
        <taxon>Gunneridae</taxon>
        <taxon>Pentapetalae</taxon>
        <taxon>rosids</taxon>
        <taxon>malvids</taxon>
        <taxon>Sapindales</taxon>
        <taxon>Sapindaceae</taxon>
        <taxon>Hippocastanoideae</taxon>
        <taxon>Acereae</taxon>
        <taxon>Acer</taxon>
    </lineage>
</organism>
<comment type="caution">
    <text evidence="10">The sequence shown here is derived from an EMBL/GenBank/DDBJ whole genome shotgun (WGS) entry which is preliminary data.</text>
</comment>
<dbReference type="PRINTS" id="PR00404">
    <property type="entry name" value="MADSDOMAIN"/>
</dbReference>
<comment type="subcellular location">
    <subcellularLocation>
        <location evidence="1">Nucleus</location>
    </subcellularLocation>
</comment>
<keyword evidence="3 7" id="KW-0175">Coiled coil</keyword>
<dbReference type="PROSITE" id="PS50066">
    <property type="entry name" value="MADS_BOX_2"/>
    <property type="match status" value="1"/>
</dbReference>
<feature type="region of interest" description="Disordered" evidence="8">
    <location>
        <begin position="332"/>
        <end position="356"/>
    </location>
</feature>
<evidence type="ECO:0000256" key="3">
    <source>
        <dbReference type="ARBA" id="ARBA00023054"/>
    </source>
</evidence>
<keyword evidence="6" id="KW-0539">Nucleus</keyword>
<proteinExistence type="predicted"/>
<dbReference type="Pfam" id="PF00319">
    <property type="entry name" value="SRF-TF"/>
    <property type="match status" value="1"/>
</dbReference>
<dbReference type="PROSITE" id="PS00350">
    <property type="entry name" value="MADS_BOX_1"/>
    <property type="match status" value="1"/>
</dbReference>
<dbReference type="SMART" id="SM00432">
    <property type="entry name" value="MADS"/>
    <property type="match status" value="1"/>
</dbReference>
<feature type="coiled-coil region" evidence="7">
    <location>
        <begin position="115"/>
        <end position="142"/>
    </location>
</feature>
<keyword evidence="5" id="KW-0804">Transcription</keyword>
<dbReference type="OrthoDB" id="1898716at2759"/>
<evidence type="ECO:0000256" key="4">
    <source>
        <dbReference type="ARBA" id="ARBA00023125"/>
    </source>
</evidence>
<keyword evidence="4" id="KW-0238">DNA-binding</keyword>
<evidence type="ECO:0000256" key="1">
    <source>
        <dbReference type="ARBA" id="ARBA00004123"/>
    </source>
</evidence>
<keyword evidence="2" id="KW-0805">Transcription regulation</keyword>
<dbReference type="InterPro" id="IPR002100">
    <property type="entry name" value="TF_MADSbox"/>
</dbReference>
<dbReference type="InterPro" id="IPR036879">
    <property type="entry name" value="TF_MADSbox_sf"/>
</dbReference>
<dbReference type="Gene3D" id="3.40.1810.10">
    <property type="entry name" value="Transcription factor, MADS-box"/>
    <property type="match status" value="1"/>
</dbReference>
<dbReference type="GO" id="GO:0045944">
    <property type="term" value="P:positive regulation of transcription by RNA polymerase II"/>
    <property type="evidence" value="ECO:0007669"/>
    <property type="project" value="InterPro"/>
</dbReference>
<dbReference type="GO" id="GO:0005634">
    <property type="term" value="C:nucleus"/>
    <property type="evidence" value="ECO:0007669"/>
    <property type="project" value="UniProtKB-SubCell"/>
</dbReference>
<dbReference type="EMBL" id="VAHF01000010">
    <property type="protein sequence ID" value="TXG52862.1"/>
    <property type="molecule type" value="Genomic_DNA"/>
</dbReference>
<reference evidence="11" key="1">
    <citation type="journal article" date="2019" name="Gigascience">
        <title>De novo genome assembly of the endangered Acer yangbiense, a plant species with extremely small populations endemic to Yunnan Province, China.</title>
        <authorList>
            <person name="Yang J."/>
            <person name="Wariss H.M."/>
            <person name="Tao L."/>
            <person name="Zhang R."/>
            <person name="Yun Q."/>
            <person name="Hollingsworth P."/>
            <person name="Dao Z."/>
            <person name="Luo G."/>
            <person name="Guo H."/>
            <person name="Ma Y."/>
            <person name="Sun W."/>
        </authorList>
    </citation>
    <scope>NUCLEOTIDE SEQUENCE [LARGE SCALE GENOMIC DNA]</scope>
    <source>
        <strain evidence="11">cv. Malutang</strain>
    </source>
</reference>
<dbReference type="PANTHER" id="PTHR48019">
    <property type="entry name" value="SERUM RESPONSE FACTOR HOMOLOG"/>
    <property type="match status" value="1"/>
</dbReference>